<reference evidence="1 2" key="1">
    <citation type="submission" date="2006-04" db="EMBL/GenBank/DDBJ databases">
        <authorList>
            <person name="Nierman W.C."/>
        </authorList>
    </citation>
    <scope>NUCLEOTIDE SEQUENCE [LARGE SCALE GENOMIC DNA]</scope>
    <source>
        <strain evidence="1 2">DW4/3-1</strain>
    </source>
</reference>
<protein>
    <submittedName>
        <fullName evidence="1">Uncharacterized protein</fullName>
    </submittedName>
</protein>
<organism evidence="1 2">
    <name type="scientific">Stigmatella aurantiaca (strain DW4/3-1)</name>
    <dbReference type="NCBI Taxonomy" id="378806"/>
    <lineage>
        <taxon>Bacteria</taxon>
        <taxon>Pseudomonadati</taxon>
        <taxon>Myxococcota</taxon>
        <taxon>Myxococcia</taxon>
        <taxon>Myxococcales</taxon>
        <taxon>Cystobacterineae</taxon>
        <taxon>Archangiaceae</taxon>
        <taxon>Stigmatella</taxon>
    </lineage>
</organism>
<sequence>MDKLLRDVPCAPARGRARLECVAGDLLHQGDAPIDRNGAHELPGPCACLLVIQDALPERGQRIHHRGVGAIGGTHLDDPLHPDLGEQRGEVILPVRARRTLAVDALGHERPEGLSPCLVVGPRAPYEHHRHVERPLAIALVGVLDEAGLEGEAQQPAPRRVDVRPEVEAVALPSRLTAFRERRVGIERRHERLDGQGQAQHLAHGLLRVEVERHLAGARHGDRLLTPPAARQEERAHDPVAQLRRPLDVVERAPRAVAHSEEAHAEGGGELAQLGHVLLELGRVLERVLEGTAGELHLTARLDRDDAAIADGGDGLARILERVITDLRKLLQEAGGAGGPRILKGPERVREEPDELVLDAGFPLGALALVLAEVLDAVRDALERLLRLGSIVDGHFILRGSWPSPAPWLMSGDEVAQLFERADEAVDLGARVVDVERHPDRPVDVEGLVQWLATLIARAQGEAVAVRQDAGHIVQVDPWLPGPEGEDRRVLRCHGERVNDGVHLAQLAPAIRLQLLELCADRVEALLPEVIHGGAERDDALDAWGPCLEPRGPVAEDNAVPRELVRHAPAVAHGAQRGLGLLPGVEDPHPARPEHLVGREREEVTPELPHIEREVPNGLRRVEQGQHASLTGQRHGGLHGLDVAGDVGETREGNQLRLVRDGVLELVEIDTAAAVDADNLEPGPAVPGQVVRVVLHHGDDDFVLRGQAQRRRHQVDGVGAIVGEDDLVALRLDERGHLLARRLEGERGDLRDVVVPPGDIRSVLLIIRGDSFDDRTRLERGRRVIEINETTLVDRAREDGEVGQEGVPGAG</sequence>
<dbReference type="AlphaFoldDB" id="Q095N3"/>
<dbReference type="Proteomes" id="UP000032702">
    <property type="component" value="Unassembled WGS sequence"/>
</dbReference>
<gene>
    <name evidence="1" type="ORF">STIAU_1669</name>
</gene>
<evidence type="ECO:0000313" key="1">
    <source>
        <dbReference type="EMBL" id="EAU67436.1"/>
    </source>
</evidence>
<accession>Q095N3</accession>
<comment type="caution">
    <text evidence="1">The sequence shown here is derived from an EMBL/GenBank/DDBJ whole genome shotgun (WGS) entry which is preliminary data.</text>
</comment>
<evidence type="ECO:0000313" key="2">
    <source>
        <dbReference type="Proteomes" id="UP000032702"/>
    </source>
</evidence>
<name>Q095N3_STIAD</name>
<proteinExistence type="predicted"/>
<dbReference type="EMBL" id="AAMD01000033">
    <property type="protein sequence ID" value="EAU67436.1"/>
    <property type="molecule type" value="Genomic_DNA"/>
</dbReference>